<keyword evidence="1" id="KW-0732">Signal</keyword>
<accession>J2IHJ2</accession>
<organism evidence="2 3">
    <name type="scientific">Alishewanella aestuarii B11</name>
    <dbReference type="NCBI Taxonomy" id="1197174"/>
    <lineage>
        <taxon>Bacteria</taxon>
        <taxon>Pseudomonadati</taxon>
        <taxon>Pseudomonadota</taxon>
        <taxon>Gammaproteobacteria</taxon>
        <taxon>Alteromonadales</taxon>
        <taxon>Alteromonadaceae</taxon>
        <taxon>Alishewanella</taxon>
    </lineage>
</organism>
<evidence type="ECO:0000256" key="1">
    <source>
        <dbReference type="SAM" id="SignalP"/>
    </source>
</evidence>
<gene>
    <name evidence="2" type="ORF">AEST_02630</name>
</gene>
<dbReference type="EMBL" id="ALAB01000002">
    <property type="protein sequence ID" value="EJI86717.1"/>
    <property type="molecule type" value="Genomic_DNA"/>
</dbReference>
<reference evidence="2 3" key="1">
    <citation type="journal article" date="2012" name="J. Bacteriol.">
        <title>Genome Sequence of Pectin-Degrading Alishewanella aestuarii Strain B11T, Isolated from Tidal Flat Sediment.</title>
        <authorList>
            <person name="Jung J."/>
            <person name="Choi S."/>
            <person name="Chun J."/>
            <person name="Park W."/>
        </authorList>
    </citation>
    <scope>NUCLEOTIDE SEQUENCE [LARGE SCALE GENOMIC DNA]</scope>
    <source>
        <strain evidence="2 3">B11</strain>
    </source>
</reference>
<feature type="chain" id="PRO_5003748900" evidence="1">
    <location>
        <begin position="23"/>
        <end position="137"/>
    </location>
</feature>
<dbReference type="PANTHER" id="PTHR35527:SF2">
    <property type="entry name" value="HYDROLASE"/>
    <property type="match status" value="1"/>
</dbReference>
<comment type="caution">
    <text evidence="2">The sequence shown here is derived from an EMBL/GenBank/DDBJ whole genome shotgun (WGS) entry which is preliminary data.</text>
</comment>
<dbReference type="InterPro" id="IPR052193">
    <property type="entry name" value="Peptidase_C59"/>
</dbReference>
<dbReference type="PANTHER" id="PTHR35527">
    <property type="entry name" value="CHOLOYLGLYCINE HYDROLASE"/>
    <property type="match status" value="1"/>
</dbReference>
<dbReference type="RefSeq" id="WP_008606479.1">
    <property type="nucleotide sequence ID" value="NZ_ALAB01000002.1"/>
</dbReference>
<dbReference type="SUPFAM" id="SSF56235">
    <property type="entry name" value="N-terminal nucleophile aminohydrolases (Ntn hydrolases)"/>
    <property type="match status" value="1"/>
</dbReference>
<evidence type="ECO:0000313" key="2">
    <source>
        <dbReference type="EMBL" id="EJI86717.1"/>
    </source>
</evidence>
<dbReference type="Gene3D" id="3.60.60.10">
    <property type="entry name" value="Penicillin V Acylase, Chain A"/>
    <property type="match status" value="1"/>
</dbReference>
<evidence type="ECO:0000313" key="3">
    <source>
        <dbReference type="Proteomes" id="UP000012043"/>
    </source>
</evidence>
<protein>
    <submittedName>
        <fullName evidence="2">Penicillin V acylase</fullName>
    </submittedName>
</protein>
<name>J2IHJ2_9ALTE</name>
<dbReference type="Proteomes" id="UP000012043">
    <property type="component" value="Unassembled WGS sequence"/>
</dbReference>
<sequence>MRIKKLLAVTCLAALLPLAVSDACTRAVYKGPEQTIITARSMDWKDEIPANLWLFPRGIDRRGEVGPNSVRWPAKYGSVLASVFSVIRNALVPFGISSEAEPNIPSTRWRSLNRRSRLCLPVCKTYQSRCLRGVAPC</sequence>
<feature type="signal peptide" evidence="1">
    <location>
        <begin position="1"/>
        <end position="22"/>
    </location>
</feature>
<dbReference type="InterPro" id="IPR029055">
    <property type="entry name" value="Ntn_hydrolases_N"/>
</dbReference>
<dbReference type="AlphaFoldDB" id="J2IHJ2"/>
<proteinExistence type="predicted"/>
<keyword evidence="3" id="KW-1185">Reference proteome</keyword>
<dbReference type="PATRIC" id="fig|1197174.4.peg.259"/>